<protein>
    <submittedName>
        <fullName evidence="3">Type VI secretion system protein ImpK</fullName>
    </submittedName>
</protein>
<dbReference type="PANTHER" id="PTHR38033:SF1">
    <property type="entry name" value="DOTU FAMILY TYPE IV_VI SECRETION SYSTEM PROTEIN"/>
    <property type="match status" value="1"/>
</dbReference>
<dbReference type="Proteomes" id="UP001549184">
    <property type="component" value="Unassembled WGS sequence"/>
</dbReference>
<gene>
    <name evidence="3" type="ORF">ABIC75_004494</name>
</gene>
<keyword evidence="1" id="KW-0472">Membrane</keyword>
<feature type="transmembrane region" description="Helical" evidence="1">
    <location>
        <begin position="235"/>
        <end position="255"/>
    </location>
</feature>
<accession>A0ABV2K0Y6</accession>
<name>A0ABV2K0Y6_9GAMM</name>
<organism evidence="3 4">
    <name type="scientific">Dyella japonica</name>
    <dbReference type="NCBI Taxonomy" id="231455"/>
    <lineage>
        <taxon>Bacteria</taxon>
        <taxon>Pseudomonadati</taxon>
        <taxon>Pseudomonadota</taxon>
        <taxon>Gammaproteobacteria</taxon>
        <taxon>Lysobacterales</taxon>
        <taxon>Rhodanobacteraceae</taxon>
        <taxon>Dyella</taxon>
    </lineage>
</organism>
<comment type="caution">
    <text evidence="3">The sequence shown here is derived from an EMBL/GenBank/DDBJ whole genome shotgun (WGS) entry which is preliminary data.</text>
</comment>
<feature type="domain" description="Type IV / VI secretion system DotU" evidence="2">
    <location>
        <begin position="53"/>
        <end position="255"/>
    </location>
</feature>
<evidence type="ECO:0000313" key="3">
    <source>
        <dbReference type="EMBL" id="MET3654746.1"/>
    </source>
</evidence>
<dbReference type="Gene3D" id="1.25.40.590">
    <property type="entry name" value="Type IV / VI secretion system, DotU"/>
    <property type="match status" value="1"/>
</dbReference>
<dbReference type="Pfam" id="PF09850">
    <property type="entry name" value="DotU"/>
    <property type="match status" value="1"/>
</dbReference>
<keyword evidence="1" id="KW-0812">Transmembrane</keyword>
<evidence type="ECO:0000313" key="4">
    <source>
        <dbReference type="Proteomes" id="UP001549184"/>
    </source>
</evidence>
<dbReference type="NCBIfam" id="TIGR03349">
    <property type="entry name" value="IV_VI_DotU"/>
    <property type="match status" value="1"/>
</dbReference>
<dbReference type="NCBIfam" id="NF038228">
    <property type="entry name" value="IcmH_DotU_IVB"/>
    <property type="match status" value="1"/>
</dbReference>
<sequence>MTASNTARHRGSFLRATPPAEIARKRYLSYETISSIDNDEDLGFSLRGHGYNPLVDAAFPLFGLVIRLRQMDECEDVKTLYSDVRDQIASIDEEVRKQSYDGATQLAYRYALCSFVDEAVMQTSWGSHSPWAERSLLSHYHQETWGGEKFFTVLSRMLMDPKRYRDVLELKYLCLCLGFKGKYGVQHNQAEALQGIIRKLHDVLRDMRGETPEQLTDAQDHVAARRYNVGRQLPWWTPWLAVLGALIVVYGLYAMNLDHTTNEVLRSLDTMLKR</sequence>
<dbReference type="InterPro" id="IPR038522">
    <property type="entry name" value="T4/T6SS_DotU_sf"/>
</dbReference>
<dbReference type="PANTHER" id="PTHR38033">
    <property type="entry name" value="MEMBRANE PROTEIN-RELATED"/>
    <property type="match status" value="1"/>
</dbReference>
<evidence type="ECO:0000256" key="1">
    <source>
        <dbReference type="SAM" id="Phobius"/>
    </source>
</evidence>
<keyword evidence="4" id="KW-1185">Reference proteome</keyword>
<dbReference type="EMBL" id="JBEPMU010000009">
    <property type="protein sequence ID" value="MET3654746.1"/>
    <property type="molecule type" value="Genomic_DNA"/>
</dbReference>
<proteinExistence type="predicted"/>
<reference evidence="3 4" key="1">
    <citation type="submission" date="2024-06" db="EMBL/GenBank/DDBJ databases">
        <title>Sorghum-associated microbial communities from plants grown in Nebraska, USA.</title>
        <authorList>
            <person name="Schachtman D."/>
        </authorList>
    </citation>
    <scope>NUCLEOTIDE SEQUENCE [LARGE SCALE GENOMIC DNA]</scope>
    <source>
        <strain evidence="3 4">1073</strain>
    </source>
</reference>
<dbReference type="RefSeq" id="WP_354016088.1">
    <property type="nucleotide sequence ID" value="NZ_JBEPMU010000009.1"/>
</dbReference>
<evidence type="ECO:0000259" key="2">
    <source>
        <dbReference type="Pfam" id="PF09850"/>
    </source>
</evidence>
<keyword evidence="1" id="KW-1133">Transmembrane helix</keyword>
<dbReference type="InterPro" id="IPR017732">
    <property type="entry name" value="T4/T6SS_DotU"/>
</dbReference>